<proteinExistence type="predicted"/>
<evidence type="ECO:0000313" key="2">
    <source>
        <dbReference type="Proteomes" id="UP000814176"/>
    </source>
</evidence>
<dbReference type="RefSeq" id="XP_047782829.1">
    <property type="nucleotide sequence ID" value="XM_047928844.1"/>
</dbReference>
<reference evidence="1 2" key="1">
    <citation type="journal article" date="2021" name="Environ. Microbiol.">
        <title>Gene family expansions and transcriptome signatures uncover fungal adaptations to wood decay.</title>
        <authorList>
            <person name="Hage H."/>
            <person name="Miyauchi S."/>
            <person name="Viragh M."/>
            <person name="Drula E."/>
            <person name="Min B."/>
            <person name="Chaduli D."/>
            <person name="Navarro D."/>
            <person name="Favel A."/>
            <person name="Norest M."/>
            <person name="Lesage-Meessen L."/>
            <person name="Balint B."/>
            <person name="Merenyi Z."/>
            <person name="de Eugenio L."/>
            <person name="Morin E."/>
            <person name="Martinez A.T."/>
            <person name="Baldrian P."/>
            <person name="Stursova M."/>
            <person name="Martinez M.J."/>
            <person name="Novotny C."/>
            <person name="Magnuson J.K."/>
            <person name="Spatafora J.W."/>
            <person name="Maurice S."/>
            <person name="Pangilinan J."/>
            <person name="Andreopoulos W."/>
            <person name="LaButti K."/>
            <person name="Hundley H."/>
            <person name="Na H."/>
            <person name="Kuo A."/>
            <person name="Barry K."/>
            <person name="Lipzen A."/>
            <person name="Henrissat B."/>
            <person name="Riley R."/>
            <person name="Ahrendt S."/>
            <person name="Nagy L.G."/>
            <person name="Grigoriev I.V."/>
            <person name="Martin F."/>
            <person name="Rosso M.N."/>
        </authorList>
    </citation>
    <scope>NUCLEOTIDE SEQUENCE [LARGE SCALE GENOMIC DNA]</scope>
    <source>
        <strain evidence="1 2">CIRM-BRFM 1785</strain>
    </source>
</reference>
<keyword evidence="2" id="KW-1185">Reference proteome</keyword>
<evidence type="ECO:0000313" key="1">
    <source>
        <dbReference type="EMBL" id="KAH9841530.1"/>
    </source>
</evidence>
<dbReference type="GeneID" id="72009576"/>
<gene>
    <name evidence="1" type="ORF">C8Q71DRAFT_904298</name>
</gene>
<dbReference type="InterPro" id="IPR029058">
    <property type="entry name" value="AB_hydrolase_fold"/>
</dbReference>
<dbReference type="PANTHER" id="PTHR42886:SF53">
    <property type="entry name" value="ALPHA_BETA-HYDROLASES SUPERFAMILY PROTEIN"/>
    <property type="match status" value="1"/>
</dbReference>
<dbReference type="PANTHER" id="PTHR42886">
    <property type="entry name" value="RE40534P-RELATED"/>
    <property type="match status" value="1"/>
</dbReference>
<name>A0ABQ8KSH3_9APHY</name>
<comment type="caution">
    <text evidence="1">The sequence shown here is derived from an EMBL/GenBank/DDBJ whole genome shotgun (WGS) entry which is preliminary data.</text>
</comment>
<dbReference type="SUPFAM" id="SSF53474">
    <property type="entry name" value="alpha/beta-Hydrolases"/>
    <property type="match status" value="1"/>
</dbReference>
<protein>
    <submittedName>
        <fullName evidence="1">Ectomycorrhiza-regulated esterase</fullName>
    </submittedName>
</protein>
<dbReference type="EMBL" id="JADCUA010000003">
    <property type="protein sequence ID" value="KAH9841530.1"/>
    <property type="molecule type" value="Genomic_DNA"/>
</dbReference>
<accession>A0ABQ8KSH3</accession>
<organism evidence="1 2">
    <name type="scientific">Rhodofomes roseus</name>
    <dbReference type="NCBI Taxonomy" id="34475"/>
    <lineage>
        <taxon>Eukaryota</taxon>
        <taxon>Fungi</taxon>
        <taxon>Dikarya</taxon>
        <taxon>Basidiomycota</taxon>
        <taxon>Agaricomycotina</taxon>
        <taxon>Agaricomycetes</taxon>
        <taxon>Polyporales</taxon>
        <taxon>Rhodofomes</taxon>
    </lineage>
</organism>
<dbReference type="Proteomes" id="UP000814176">
    <property type="component" value="Unassembled WGS sequence"/>
</dbReference>
<sequence length="304" mass="34331">MVEHPVTSQKTTKVFIPHPHAENCSIVGVLEQLAPHESTQGRRIALILHGSLGHKDYLFQKRLALRLPLDSFRFDFRGNFETPGALHLAGFEDDIQDLGVVVQYLTREYGYVIDLLVGHSRGSVAGLHWLSRYPKEETSSVRGYVNASGRYRMHKMYDQMNKPEIKAQLERQGYYEVKAVVARQPVSMRVTAEDHHKFASVDPSIVWDRFPATVDVLTIHGLKDAVVPPYDAFIYGQILGARSPGTHNLAIVEEADHNFTGRADEVVATVLEWLDMLERKTLKTGLWHTGVREDIDQPSPRASL</sequence>
<dbReference type="Gene3D" id="3.40.50.1820">
    <property type="entry name" value="alpha/beta hydrolase"/>
    <property type="match status" value="1"/>
</dbReference>